<dbReference type="PANTHER" id="PTHR31087:SF127">
    <property type="entry name" value="TUBBY-LIKE PROTEIN"/>
    <property type="match status" value="1"/>
</dbReference>
<proteinExistence type="inferred from homology"/>
<evidence type="ECO:0000313" key="2">
    <source>
        <dbReference type="EMBL" id="WOG81232.1"/>
    </source>
</evidence>
<keyword evidence="3" id="KW-1185">Reference proteome</keyword>
<dbReference type="EMBL" id="CP093343">
    <property type="protein sequence ID" value="WOG81232.1"/>
    <property type="molecule type" value="Genomic_DNA"/>
</dbReference>
<evidence type="ECO:0000256" key="1">
    <source>
        <dbReference type="ARBA" id="ARBA00005437"/>
    </source>
</evidence>
<dbReference type="Pfam" id="PF04525">
    <property type="entry name" value="LOR"/>
    <property type="match status" value="1"/>
</dbReference>
<evidence type="ECO:0000313" key="3">
    <source>
        <dbReference type="Proteomes" id="UP000077755"/>
    </source>
</evidence>
<dbReference type="AlphaFoldDB" id="A0A166FM24"/>
<comment type="similarity">
    <text evidence="1">Belongs to the LOR family.</text>
</comment>
<dbReference type="Gene3D" id="2.40.160.200">
    <property type="entry name" value="LURP1-related"/>
    <property type="match status" value="1"/>
</dbReference>
<dbReference type="PANTHER" id="PTHR31087">
    <property type="match status" value="1"/>
</dbReference>
<protein>
    <submittedName>
        <fullName evidence="2">Uncharacterized protein</fullName>
    </submittedName>
</protein>
<dbReference type="OMA" id="NCYKIQQ"/>
<dbReference type="Proteomes" id="UP000077755">
    <property type="component" value="Chromosome 1"/>
</dbReference>
<sequence>MGKVYPCKPSSSACTASISSANMYTIWMKSLVVNGNGYTVYDSNGKVVYRIDNYDIKCRNEVYLMDLHGNVLCTISRKKLLRFGVWDGYKGCGPKVKNEKPWFEVTNCCNFLKKDSEYHVTIGSDKNLSTNFYKIGEVANKKSEFKIINGQGLIVAEVKQKLSACGVTLGQDVLSLRVEPSVDQSFIMALVAVYGLLNNRM</sequence>
<name>A0A166FM24_DAUCS</name>
<dbReference type="InterPro" id="IPR007612">
    <property type="entry name" value="LOR"/>
</dbReference>
<accession>A0A166FM24</accession>
<gene>
    <name evidence="2" type="ORF">DCAR_0100377</name>
</gene>
<reference evidence="2" key="1">
    <citation type="journal article" date="2016" name="Nat. Genet.">
        <title>A high-quality carrot genome assembly provides new insights into carotenoid accumulation and asterid genome evolution.</title>
        <authorList>
            <person name="Iorizzo M."/>
            <person name="Ellison S."/>
            <person name="Senalik D."/>
            <person name="Zeng P."/>
            <person name="Satapoomin P."/>
            <person name="Huang J."/>
            <person name="Bowman M."/>
            <person name="Iovene M."/>
            <person name="Sanseverino W."/>
            <person name="Cavagnaro P."/>
            <person name="Yildiz M."/>
            <person name="Macko-Podgorni A."/>
            <person name="Moranska E."/>
            <person name="Grzebelus E."/>
            <person name="Grzebelus D."/>
            <person name="Ashrafi H."/>
            <person name="Zheng Z."/>
            <person name="Cheng S."/>
            <person name="Spooner D."/>
            <person name="Van Deynze A."/>
            <person name="Simon P."/>
        </authorList>
    </citation>
    <scope>NUCLEOTIDE SEQUENCE</scope>
    <source>
        <tissue evidence="2">Leaf</tissue>
    </source>
</reference>
<organism evidence="2 3">
    <name type="scientific">Daucus carota subsp. sativus</name>
    <name type="common">Carrot</name>
    <dbReference type="NCBI Taxonomy" id="79200"/>
    <lineage>
        <taxon>Eukaryota</taxon>
        <taxon>Viridiplantae</taxon>
        <taxon>Streptophyta</taxon>
        <taxon>Embryophyta</taxon>
        <taxon>Tracheophyta</taxon>
        <taxon>Spermatophyta</taxon>
        <taxon>Magnoliopsida</taxon>
        <taxon>eudicotyledons</taxon>
        <taxon>Gunneridae</taxon>
        <taxon>Pentapetalae</taxon>
        <taxon>asterids</taxon>
        <taxon>campanulids</taxon>
        <taxon>Apiales</taxon>
        <taxon>Apiaceae</taxon>
        <taxon>Apioideae</taxon>
        <taxon>Scandiceae</taxon>
        <taxon>Daucinae</taxon>
        <taxon>Daucus</taxon>
        <taxon>Daucus sect. Daucus</taxon>
    </lineage>
</organism>
<dbReference type="KEGG" id="dcr:108221412"/>
<dbReference type="InterPro" id="IPR038595">
    <property type="entry name" value="LOR_sf"/>
</dbReference>
<dbReference type="SUPFAM" id="SSF54518">
    <property type="entry name" value="Tubby C-terminal domain-like"/>
    <property type="match status" value="1"/>
</dbReference>
<reference evidence="2" key="2">
    <citation type="submission" date="2022-03" db="EMBL/GenBank/DDBJ databases">
        <title>Draft title - Genomic analysis of global carrot germplasm unveils the trajectory of domestication and the origin of high carotenoid orange carrot.</title>
        <authorList>
            <person name="Iorizzo M."/>
            <person name="Ellison S."/>
            <person name="Senalik D."/>
            <person name="Macko-Podgorni A."/>
            <person name="Grzebelus D."/>
            <person name="Bostan H."/>
            <person name="Rolling W."/>
            <person name="Curaba J."/>
            <person name="Simon P."/>
        </authorList>
    </citation>
    <scope>NUCLEOTIDE SEQUENCE</scope>
    <source>
        <tissue evidence="2">Leaf</tissue>
    </source>
</reference>
<dbReference type="Gramene" id="KZN07932">
    <property type="protein sequence ID" value="KZN07932"/>
    <property type="gene ID" value="DCAR_000601"/>
</dbReference>
<dbReference type="InterPro" id="IPR025659">
    <property type="entry name" value="Tubby-like_C"/>
</dbReference>
<dbReference type="OrthoDB" id="652749at2759"/>